<dbReference type="PANTHER" id="PTHR30563">
    <property type="entry name" value="DNA RECOMBINATION PROTEIN RMUC"/>
    <property type="match status" value="1"/>
</dbReference>
<keyword evidence="7" id="KW-0812">Transmembrane</keyword>
<name>A0A1T4K9W4_9BACT</name>
<gene>
    <name evidence="8" type="ORF">SAMN04488132_101553</name>
</gene>
<protein>
    <submittedName>
        <fullName evidence="8">DNA recombination protein RmuC</fullName>
    </submittedName>
</protein>
<evidence type="ECO:0000313" key="8">
    <source>
        <dbReference type="EMBL" id="SJZ39127.1"/>
    </source>
</evidence>
<evidence type="ECO:0000256" key="6">
    <source>
        <dbReference type="SAM" id="MobiDB-lite"/>
    </source>
</evidence>
<dbReference type="AlphaFoldDB" id="A0A1T4K9W4"/>
<comment type="similarity">
    <text evidence="2">Belongs to the RmuC family.</text>
</comment>
<evidence type="ECO:0000256" key="5">
    <source>
        <dbReference type="SAM" id="Coils"/>
    </source>
</evidence>
<comment type="function">
    <text evidence="1">Involved in DNA recombination.</text>
</comment>
<dbReference type="OrthoDB" id="370725at2"/>
<proteinExistence type="inferred from homology"/>
<evidence type="ECO:0000313" key="9">
    <source>
        <dbReference type="Proteomes" id="UP000190888"/>
    </source>
</evidence>
<dbReference type="EMBL" id="FUWH01000001">
    <property type="protein sequence ID" value="SJZ39127.1"/>
    <property type="molecule type" value="Genomic_DNA"/>
</dbReference>
<sequence>MHMEIILYCAGAFLGGILVMWLISISASRTKQAELAEQKEKLVALETENRLLDTERGKLSTALSTTQEQLAITGKACSKAETLVQQLEISLGEIKDNLRQEKEKHWQTQQESVRLQNNNHRLGAELKAKEEQLVAQKQQLEEIGSKFTREFQVLAQQVLEEKTESFHKLQEKNMTTILHPLKENIEQFKTAFETRYNRESEERISLREQIRYMMELNNTLSTQANDLTNALRGQVKQQGNWGEMILESILEYADLQKGIHYFPQEASYGESGQLLQPDIIVRYPDQRAIVIDSKVSLVHYEQYITAEHDQQKVAMDLLLNSVYRHIDNLSGKRYQDAVGALDFVMLFVPVEGAYITIMQADRQLWQYAYKKRVLLTSPTNLIAAMKLVYDLWKRDGINQEAQQIAERAVKIYEKLAAFVEDFEKVGTQLDKATLTFSDARKKLHTGRGNVISQALQMKQKVHHTKPNRDLPPELSDEAMAAEQDGEEI</sequence>
<accession>A0A1T4K9W4</accession>
<keyword evidence="4" id="KW-0233">DNA recombination</keyword>
<dbReference type="RefSeq" id="WP_078829881.1">
    <property type="nucleotide sequence ID" value="NZ_FUWH01000001.1"/>
</dbReference>
<reference evidence="8 9" key="1">
    <citation type="submission" date="2017-02" db="EMBL/GenBank/DDBJ databases">
        <authorList>
            <person name="Peterson S.W."/>
        </authorList>
    </citation>
    <scope>NUCLEOTIDE SEQUENCE [LARGE SCALE GENOMIC DNA]</scope>
    <source>
        <strain evidence="8 9">DSM 22335</strain>
    </source>
</reference>
<keyword evidence="7" id="KW-0472">Membrane</keyword>
<feature type="transmembrane region" description="Helical" evidence="7">
    <location>
        <begin position="5"/>
        <end position="23"/>
    </location>
</feature>
<evidence type="ECO:0000256" key="7">
    <source>
        <dbReference type="SAM" id="Phobius"/>
    </source>
</evidence>
<dbReference type="Proteomes" id="UP000190888">
    <property type="component" value="Unassembled WGS sequence"/>
</dbReference>
<feature type="region of interest" description="Disordered" evidence="6">
    <location>
        <begin position="457"/>
        <end position="488"/>
    </location>
</feature>
<evidence type="ECO:0000256" key="1">
    <source>
        <dbReference type="ARBA" id="ARBA00003416"/>
    </source>
</evidence>
<dbReference type="GO" id="GO:0006310">
    <property type="term" value="P:DNA recombination"/>
    <property type="evidence" value="ECO:0007669"/>
    <property type="project" value="UniProtKB-KW"/>
</dbReference>
<organism evidence="8 9">
    <name type="scientific">Sediminibacterium ginsengisoli</name>
    <dbReference type="NCBI Taxonomy" id="413434"/>
    <lineage>
        <taxon>Bacteria</taxon>
        <taxon>Pseudomonadati</taxon>
        <taxon>Bacteroidota</taxon>
        <taxon>Chitinophagia</taxon>
        <taxon>Chitinophagales</taxon>
        <taxon>Chitinophagaceae</taxon>
        <taxon>Sediminibacterium</taxon>
    </lineage>
</organism>
<keyword evidence="7" id="KW-1133">Transmembrane helix</keyword>
<dbReference type="InterPro" id="IPR003798">
    <property type="entry name" value="DNA_recombination_RmuC"/>
</dbReference>
<evidence type="ECO:0000256" key="3">
    <source>
        <dbReference type="ARBA" id="ARBA00023054"/>
    </source>
</evidence>
<keyword evidence="9" id="KW-1185">Reference proteome</keyword>
<dbReference type="PANTHER" id="PTHR30563:SF0">
    <property type="entry name" value="DNA RECOMBINATION PROTEIN RMUC"/>
    <property type="match status" value="1"/>
</dbReference>
<evidence type="ECO:0000256" key="2">
    <source>
        <dbReference type="ARBA" id="ARBA00009840"/>
    </source>
</evidence>
<feature type="coiled-coil region" evidence="5">
    <location>
        <begin position="28"/>
        <end position="55"/>
    </location>
</feature>
<feature type="coiled-coil region" evidence="5">
    <location>
        <begin position="84"/>
        <end position="146"/>
    </location>
</feature>
<evidence type="ECO:0000256" key="4">
    <source>
        <dbReference type="ARBA" id="ARBA00023172"/>
    </source>
</evidence>
<dbReference type="Pfam" id="PF02646">
    <property type="entry name" value="RmuC"/>
    <property type="match status" value="1"/>
</dbReference>
<dbReference type="STRING" id="413434.SAMN04488132_101553"/>
<keyword evidence="3 5" id="KW-0175">Coiled coil</keyword>